<organism evidence="1 2">
    <name type="scientific">Parabacteroides absconsus</name>
    <dbReference type="NCBI Taxonomy" id="2951805"/>
    <lineage>
        <taxon>Bacteria</taxon>
        <taxon>Pseudomonadati</taxon>
        <taxon>Bacteroidota</taxon>
        <taxon>Bacteroidia</taxon>
        <taxon>Bacteroidales</taxon>
        <taxon>Tannerellaceae</taxon>
        <taxon>Parabacteroides</taxon>
    </lineage>
</organism>
<proteinExistence type="predicted"/>
<evidence type="ECO:0000313" key="2">
    <source>
        <dbReference type="Proteomes" id="UP001320603"/>
    </source>
</evidence>
<sequence>MMNNYYNRDLALRYIKDVIDDGLQKMGDSTLSLEVCNAWIEYSKKVLELTTKDYNPSILLNYLRVINNILYTSSITPQNKLSMCLEYLIGILKLL</sequence>
<evidence type="ECO:0000313" key="1">
    <source>
        <dbReference type="EMBL" id="WWV65515.1"/>
    </source>
</evidence>
<dbReference type="Proteomes" id="UP001320603">
    <property type="component" value="Chromosome"/>
</dbReference>
<dbReference type="RefSeq" id="WP_251967861.1">
    <property type="nucleotide sequence ID" value="NZ_CP146284.1"/>
</dbReference>
<keyword evidence="2" id="KW-1185">Reference proteome</keyword>
<protein>
    <submittedName>
        <fullName evidence="1">Uncharacterized protein</fullName>
    </submittedName>
</protein>
<reference evidence="1 2" key="1">
    <citation type="submission" date="2024-02" db="EMBL/GenBank/DDBJ databases">
        <title>Whole genome sequencing of Parabacteroides sp. AD58.</title>
        <authorList>
            <person name="Chaplin A.V."/>
            <person name="Pikina A.P."/>
            <person name="Sokolova S.R."/>
            <person name="Korostin D.O."/>
            <person name="Efimov B.A."/>
        </authorList>
    </citation>
    <scope>NUCLEOTIDE SEQUENCE [LARGE SCALE GENOMIC DNA]</scope>
    <source>
        <strain evidence="1 2">AD58</strain>
    </source>
</reference>
<dbReference type="EMBL" id="CP146284">
    <property type="protein sequence ID" value="WWV65515.1"/>
    <property type="molecule type" value="Genomic_DNA"/>
</dbReference>
<name>A0ABZ2IQ60_9BACT</name>
<gene>
    <name evidence="1" type="ORF">NEE14_010955</name>
</gene>
<accession>A0ABZ2IQ60</accession>